<reference evidence="1 2" key="1">
    <citation type="submission" date="2013-07" db="EMBL/GenBank/DDBJ databases">
        <authorList>
            <person name="Weinstock G."/>
            <person name="Sodergren E."/>
            <person name="Wylie T."/>
            <person name="Fulton L."/>
            <person name="Fulton R."/>
            <person name="Fronick C."/>
            <person name="O'Laughlin M."/>
            <person name="Godfrey J."/>
            <person name="Miner T."/>
            <person name="Herter B."/>
            <person name="Appelbaum E."/>
            <person name="Cordes M."/>
            <person name="Lek S."/>
            <person name="Wollam A."/>
            <person name="Pepin K.H."/>
            <person name="Palsikar V.B."/>
            <person name="Mitreva M."/>
            <person name="Wilson R.K."/>
        </authorList>
    </citation>
    <scope>NUCLEOTIDE SEQUENCE [LARGE SCALE GENOMIC DNA]</scope>
    <source>
        <strain evidence="1 2">ATCC 14940</strain>
    </source>
</reference>
<evidence type="ECO:0000313" key="2">
    <source>
        <dbReference type="Proteomes" id="UP000016491"/>
    </source>
</evidence>
<evidence type="ECO:0000313" key="1">
    <source>
        <dbReference type="EMBL" id="ERI75640.1"/>
    </source>
</evidence>
<gene>
    <name evidence="1" type="ORF">CLOSYM_03106</name>
</gene>
<accession>A0ABC9TVS0</accession>
<organism evidence="1 2">
    <name type="scientific">[Clostridium] symbiosum ATCC 14940</name>
    <dbReference type="NCBI Taxonomy" id="411472"/>
    <lineage>
        <taxon>Bacteria</taxon>
        <taxon>Bacillati</taxon>
        <taxon>Bacillota</taxon>
        <taxon>Clostridia</taxon>
        <taxon>Lachnospirales</taxon>
        <taxon>Lachnospiraceae</taxon>
        <taxon>Otoolea</taxon>
    </lineage>
</organism>
<name>A0ABC9TVS0_CLOSY</name>
<comment type="caution">
    <text evidence="1">The sequence shown here is derived from an EMBL/GenBank/DDBJ whole genome shotgun (WGS) entry which is preliminary data.</text>
</comment>
<dbReference type="Proteomes" id="UP000016491">
    <property type="component" value="Unassembled WGS sequence"/>
</dbReference>
<protein>
    <submittedName>
        <fullName evidence="1">Uncharacterized protein</fullName>
    </submittedName>
</protein>
<proteinExistence type="predicted"/>
<dbReference type="EMBL" id="AWSU01000240">
    <property type="protein sequence ID" value="ERI75640.1"/>
    <property type="molecule type" value="Genomic_DNA"/>
</dbReference>
<dbReference type="AlphaFoldDB" id="A0ABC9TVS0"/>
<sequence length="39" mass="4470">MTLGERHDKIIDVAAETASDKALINNRFRRLPRYILSNA</sequence>